<evidence type="ECO:0000313" key="3">
    <source>
        <dbReference type="Proteomes" id="UP001199816"/>
    </source>
</evidence>
<dbReference type="InterPro" id="IPR011579">
    <property type="entry name" value="ATPase_dom"/>
</dbReference>
<dbReference type="PANTHER" id="PTHR34704">
    <property type="entry name" value="ATPASE"/>
    <property type="match status" value="1"/>
</dbReference>
<dbReference type="Pfam" id="PF01637">
    <property type="entry name" value="ATPase_2"/>
    <property type="match status" value="1"/>
</dbReference>
<keyword evidence="3" id="KW-1185">Reference proteome</keyword>
<evidence type="ECO:0000313" key="2">
    <source>
        <dbReference type="EMBL" id="MCD2422213.1"/>
    </source>
</evidence>
<proteinExistence type="predicted"/>
<dbReference type="SUPFAM" id="SSF52540">
    <property type="entry name" value="P-loop containing nucleoside triphosphate hydrolases"/>
    <property type="match status" value="1"/>
</dbReference>
<keyword evidence="2" id="KW-0067">ATP-binding</keyword>
<dbReference type="RefSeq" id="WP_231003116.1">
    <property type="nucleotide sequence ID" value="NZ_JAJNEC010000004.1"/>
</dbReference>
<comment type="caution">
    <text evidence="2">The sequence shown here is derived from an EMBL/GenBank/DDBJ whole genome shotgun (WGS) entry which is preliminary data.</text>
</comment>
<dbReference type="EMBL" id="JAJNEC010000004">
    <property type="protein sequence ID" value="MCD2422213.1"/>
    <property type="molecule type" value="Genomic_DNA"/>
</dbReference>
<dbReference type="InterPro" id="IPR027417">
    <property type="entry name" value="P-loop_NTPase"/>
</dbReference>
<organism evidence="2 3">
    <name type="scientific">Niabella pedocola</name>
    <dbReference type="NCBI Taxonomy" id="1752077"/>
    <lineage>
        <taxon>Bacteria</taxon>
        <taxon>Pseudomonadati</taxon>
        <taxon>Bacteroidota</taxon>
        <taxon>Chitinophagia</taxon>
        <taxon>Chitinophagales</taxon>
        <taxon>Chitinophagaceae</taxon>
        <taxon>Niabella</taxon>
    </lineage>
</organism>
<dbReference type="PANTHER" id="PTHR34704:SF1">
    <property type="entry name" value="ATPASE"/>
    <property type="match status" value="1"/>
</dbReference>
<dbReference type="GO" id="GO:0005524">
    <property type="term" value="F:ATP binding"/>
    <property type="evidence" value="ECO:0007669"/>
    <property type="project" value="UniProtKB-KW"/>
</dbReference>
<gene>
    <name evidence="2" type="ORF">LQ567_05525</name>
</gene>
<keyword evidence="2" id="KW-0547">Nucleotide-binding</keyword>
<accession>A0ABS8PPK4</accession>
<name>A0ABS8PPK4_9BACT</name>
<evidence type="ECO:0000259" key="1">
    <source>
        <dbReference type="Pfam" id="PF01637"/>
    </source>
</evidence>
<protein>
    <submittedName>
        <fullName evidence="2">ATP-binding protein</fullName>
    </submittedName>
</protein>
<dbReference type="Proteomes" id="UP001199816">
    <property type="component" value="Unassembled WGS sequence"/>
</dbReference>
<dbReference type="Gene3D" id="3.40.50.300">
    <property type="entry name" value="P-loop containing nucleotide triphosphate hydrolases"/>
    <property type="match status" value="1"/>
</dbReference>
<feature type="domain" description="ATPase" evidence="1">
    <location>
        <begin position="7"/>
        <end position="217"/>
    </location>
</feature>
<sequence length="485" mass="55114">MEEIIGRAEELQLLADIKKTPAAELVAVYGRRRVGKTYLIRSFFENELLFEISGLHNASLQEQLENFKDCLSQTVPKHKKKPAIPETWLQAFQQLIRVLQPQIARRKKVIFFDEFPWLDSPRSGFMPAFENFWNSWASRQKNLVVIICGSAASWMIRKIVNNRGGLHNRLTRQIRLLPFSLAETEQFFRAQAIKLDRYQVLQLYMAMGGVPQYLKQVKRGESAIQAIDRICFTKDSYLTNEFSNLYRSLFDNAQHHISIVKALAGKPSGLTRNAIIHTLRLSSGGGITQTLDELTESGFIKSYIPFGKTVKNSIYKLTDEYSLFYLKFIAPNKRPGKGTWIKLFNTASWKSWSGYAFEGICQKHLEQLKAALGISGIHTQESIWRATAPGATRQGAQIDLVIDRNDRCINIFEMKFAASTLVIPRSYRASLLNKQALFIETTGTKKTVFLGFMTTFGVKNAADYAGLIQHQFTMDVLFNAAVALL</sequence>
<reference evidence="2 3" key="1">
    <citation type="submission" date="2021-11" db="EMBL/GenBank/DDBJ databases">
        <title>Genomic of Niabella pedocola.</title>
        <authorList>
            <person name="Wu T."/>
        </authorList>
    </citation>
    <scope>NUCLEOTIDE SEQUENCE [LARGE SCALE GENOMIC DNA]</scope>
    <source>
        <strain evidence="2 3">JCM 31011</strain>
    </source>
</reference>